<keyword evidence="1" id="KW-1133">Transmembrane helix</keyword>
<reference evidence="2" key="1">
    <citation type="submission" date="2018-06" db="EMBL/GenBank/DDBJ databases">
        <authorList>
            <person name="Zhirakovskaya E."/>
        </authorList>
    </citation>
    <scope>NUCLEOTIDE SEQUENCE</scope>
</reference>
<sequence length="120" mass="12873">MTLMQFAIILSGLGVVMTALLSVIFLRDPKAGLVQTTHRLEKLPQVMTDRYIAMTVLAAGATLYRDMAVIAVLFASFAFMAFADAWIYARSGHPFSKHIGAGIAASLVVIVALMALRATA</sequence>
<name>A0A3B0SAW3_9ZZZZ</name>
<keyword evidence="1" id="KW-0472">Membrane</keyword>
<accession>A0A3B0SAW3</accession>
<feature type="transmembrane region" description="Helical" evidence="1">
    <location>
        <begin position="101"/>
        <end position="119"/>
    </location>
</feature>
<proteinExistence type="predicted"/>
<gene>
    <name evidence="2" type="ORF">MNBD_ALPHA07-804</name>
</gene>
<dbReference type="EMBL" id="UOEG01000256">
    <property type="protein sequence ID" value="VAW03311.1"/>
    <property type="molecule type" value="Genomic_DNA"/>
</dbReference>
<feature type="transmembrane region" description="Helical" evidence="1">
    <location>
        <begin position="6"/>
        <end position="26"/>
    </location>
</feature>
<feature type="transmembrane region" description="Helical" evidence="1">
    <location>
        <begin position="70"/>
        <end position="89"/>
    </location>
</feature>
<evidence type="ECO:0000256" key="1">
    <source>
        <dbReference type="SAM" id="Phobius"/>
    </source>
</evidence>
<dbReference type="AlphaFoldDB" id="A0A3B0SAW3"/>
<protein>
    <submittedName>
        <fullName evidence="2">Uncharacterized protein</fullName>
    </submittedName>
</protein>
<organism evidence="2">
    <name type="scientific">hydrothermal vent metagenome</name>
    <dbReference type="NCBI Taxonomy" id="652676"/>
    <lineage>
        <taxon>unclassified sequences</taxon>
        <taxon>metagenomes</taxon>
        <taxon>ecological metagenomes</taxon>
    </lineage>
</organism>
<keyword evidence="1" id="KW-0812">Transmembrane</keyword>
<evidence type="ECO:0000313" key="2">
    <source>
        <dbReference type="EMBL" id="VAW03311.1"/>
    </source>
</evidence>